<reference evidence="8 9" key="1">
    <citation type="submission" date="2023-12" db="EMBL/GenBank/DDBJ databases">
        <title>A high-quality genome assembly for Dillenia turbinata (Dilleniales).</title>
        <authorList>
            <person name="Chanderbali A."/>
        </authorList>
    </citation>
    <scope>NUCLEOTIDE SEQUENCE [LARGE SCALE GENOMIC DNA]</scope>
    <source>
        <strain evidence="8">LSX21</strain>
        <tissue evidence="8">Leaf</tissue>
    </source>
</reference>
<feature type="zinc finger region" description="FLZ-type" evidence="6">
    <location>
        <begin position="84"/>
        <end position="128"/>
    </location>
</feature>
<comment type="caution">
    <text evidence="8">The sequence shown here is derived from an EMBL/GenBank/DDBJ whole genome shotgun (WGS) entry which is preliminary data.</text>
</comment>
<keyword evidence="9" id="KW-1185">Reference proteome</keyword>
<protein>
    <submittedName>
        <fullName evidence="8">Zf-FLZ domain</fullName>
    </submittedName>
</protein>
<gene>
    <name evidence="8" type="ORF">RJ641_007466</name>
</gene>
<dbReference type="GO" id="GO:0005737">
    <property type="term" value="C:cytoplasm"/>
    <property type="evidence" value="ECO:0007669"/>
    <property type="project" value="UniProtKB-SubCell"/>
</dbReference>
<organism evidence="8 9">
    <name type="scientific">Dillenia turbinata</name>
    <dbReference type="NCBI Taxonomy" id="194707"/>
    <lineage>
        <taxon>Eukaryota</taxon>
        <taxon>Viridiplantae</taxon>
        <taxon>Streptophyta</taxon>
        <taxon>Embryophyta</taxon>
        <taxon>Tracheophyta</taxon>
        <taxon>Spermatophyta</taxon>
        <taxon>Magnoliopsida</taxon>
        <taxon>eudicotyledons</taxon>
        <taxon>Gunneridae</taxon>
        <taxon>Pentapetalae</taxon>
        <taxon>Dilleniales</taxon>
        <taxon>Dilleniaceae</taxon>
        <taxon>Dillenia</taxon>
    </lineage>
</organism>
<feature type="domain" description="FLZ-type" evidence="7">
    <location>
        <begin position="84"/>
        <end position="128"/>
    </location>
</feature>
<dbReference type="Pfam" id="PF04570">
    <property type="entry name" value="zf-FLZ"/>
    <property type="match status" value="1"/>
</dbReference>
<dbReference type="GO" id="GO:0008270">
    <property type="term" value="F:zinc ion binding"/>
    <property type="evidence" value="ECO:0007669"/>
    <property type="project" value="UniProtKB-KW"/>
</dbReference>
<comment type="subcellular location">
    <subcellularLocation>
        <location evidence="1">Cytoplasm</location>
    </subcellularLocation>
</comment>
<keyword evidence="5" id="KW-0863">Zinc-finger</keyword>
<dbReference type="Proteomes" id="UP001370490">
    <property type="component" value="Unassembled WGS sequence"/>
</dbReference>
<comment type="similarity">
    <text evidence="2">Belongs to the FLZ family.</text>
</comment>
<dbReference type="PANTHER" id="PTHR33059">
    <property type="entry name" value="FCS-LIKE ZINC FINGER 5"/>
    <property type="match status" value="1"/>
</dbReference>
<dbReference type="InterPro" id="IPR007650">
    <property type="entry name" value="Zf-FLZ_dom"/>
</dbReference>
<dbReference type="PROSITE" id="PS51795">
    <property type="entry name" value="ZF_FLZ"/>
    <property type="match status" value="1"/>
</dbReference>
<sequence>MPVKRSRIVRSSSFGEASVLNHSPDRRLLWRSPQPSTSVKPSGGFAKILRPSVAETEQSRPKILSLASPKKDRVDLSRDGTIGGFLEKCFFCGKKIRENDEVFMYSYLRAFCTAECRDKQIAMDKEVEEVSEELAKTLNENQKTKCEKV</sequence>
<proteinExistence type="inferred from homology"/>
<evidence type="ECO:0000256" key="5">
    <source>
        <dbReference type="ARBA" id="ARBA00022771"/>
    </source>
</evidence>
<evidence type="ECO:0000313" key="8">
    <source>
        <dbReference type="EMBL" id="KAK6925747.1"/>
    </source>
</evidence>
<evidence type="ECO:0000256" key="2">
    <source>
        <dbReference type="ARBA" id="ARBA00009374"/>
    </source>
</evidence>
<evidence type="ECO:0000256" key="1">
    <source>
        <dbReference type="ARBA" id="ARBA00004496"/>
    </source>
</evidence>
<evidence type="ECO:0000256" key="3">
    <source>
        <dbReference type="ARBA" id="ARBA00022490"/>
    </source>
</evidence>
<evidence type="ECO:0000256" key="6">
    <source>
        <dbReference type="PROSITE-ProRule" id="PRU01131"/>
    </source>
</evidence>
<evidence type="ECO:0000313" key="9">
    <source>
        <dbReference type="Proteomes" id="UP001370490"/>
    </source>
</evidence>
<keyword evidence="5" id="KW-0862">Zinc</keyword>
<keyword evidence="3" id="KW-0963">Cytoplasm</keyword>
<accession>A0AAN8VAD5</accession>
<keyword evidence="4" id="KW-0479">Metal-binding</keyword>
<evidence type="ECO:0000256" key="4">
    <source>
        <dbReference type="ARBA" id="ARBA00022723"/>
    </source>
</evidence>
<evidence type="ECO:0000259" key="7">
    <source>
        <dbReference type="PROSITE" id="PS51795"/>
    </source>
</evidence>
<dbReference type="AlphaFoldDB" id="A0AAN8VAD5"/>
<dbReference type="EMBL" id="JBAMMX010000015">
    <property type="protein sequence ID" value="KAK6925747.1"/>
    <property type="molecule type" value="Genomic_DNA"/>
</dbReference>
<dbReference type="PANTHER" id="PTHR33059:SF81">
    <property type="entry name" value="FLZ-TYPE DOMAIN-CONTAINING PROTEIN"/>
    <property type="match status" value="1"/>
</dbReference>
<name>A0AAN8VAD5_9MAGN</name>